<dbReference type="UniPathway" id="UPA00035">
    <property type="reaction ID" value="UER00043"/>
</dbReference>
<evidence type="ECO:0000256" key="3">
    <source>
        <dbReference type="ARBA" id="ARBA00012362"/>
    </source>
</evidence>
<dbReference type="SUPFAM" id="SSF51366">
    <property type="entry name" value="Ribulose-phoshate binding barrel"/>
    <property type="match status" value="1"/>
</dbReference>
<dbReference type="InterPro" id="IPR013798">
    <property type="entry name" value="Indole-3-glycerol_P_synth_dom"/>
</dbReference>
<evidence type="ECO:0000256" key="6">
    <source>
        <dbReference type="ARBA" id="ARBA00022822"/>
    </source>
</evidence>
<dbReference type="PROSITE" id="PS00614">
    <property type="entry name" value="IGPS"/>
    <property type="match status" value="1"/>
</dbReference>
<protein>
    <recommendedName>
        <fullName evidence="3">indole-3-glycerol-phosphate synthase</fullName>
        <ecNumber evidence="3">4.1.1.48</ecNumber>
    </recommendedName>
</protein>
<dbReference type="InterPro" id="IPR001468">
    <property type="entry name" value="Indole-3-GlycerolPSynthase_CS"/>
</dbReference>
<evidence type="ECO:0000256" key="8">
    <source>
        <dbReference type="ARBA" id="ARBA00023239"/>
    </source>
</evidence>
<dbReference type="InterPro" id="IPR011060">
    <property type="entry name" value="RibuloseP-bd_barrel"/>
</dbReference>
<dbReference type="PANTHER" id="PTHR22854">
    <property type="entry name" value="TRYPTOPHAN BIOSYNTHESIS PROTEIN"/>
    <property type="match status" value="1"/>
</dbReference>
<keyword evidence="11" id="KW-1185">Reference proteome</keyword>
<dbReference type="AlphaFoldDB" id="A0A6I0EV32"/>
<dbReference type="Proteomes" id="UP000468766">
    <property type="component" value="Unassembled WGS sequence"/>
</dbReference>
<accession>A0A6I0EV32</accession>
<organism evidence="10 11">
    <name type="scientific">Heliorestis acidaminivorans</name>
    <dbReference type="NCBI Taxonomy" id="553427"/>
    <lineage>
        <taxon>Bacteria</taxon>
        <taxon>Bacillati</taxon>
        <taxon>Bacillota</taxon>
        <taxon>Clostridia</taxon>
        <taxon>Eubacteriales</taxon>
        <taxon>Heliobacteriaceae</taxon>
        <taxon>Heliorestis</taxon>
    </lineage>
</organism>
<evidence type="ECO:0000313" key="10">
    <source>
        <dbReference type="EMBL" id="KAB2954635.1"/>
    </source>
</evidence>
<keyword evidence="8" id="KW-0456">Lyase</keyword>
<comment type="caution">
    <text evidence="10">The sequence shown here is derived from an EMBL/GenBank/DDBJ whole genome shotgun (WGS) entry which is preliminary data.</text>
</comment>
<evidence type="ECO:0000313" key="11">
    <source>
        <dbReference type="Proteomes" id="UP000468766"/>
    </source>
</evidence>
<dbReference type="InterPro" id="IPR045186">
    <property type="entry name" value="Indole-3-glycerol_P_synth"/>
</dbReference>
<feature type="domain" description="Indole-3-glycerol phosphate synthase" evidence="9">
    <location>
        <begin position="12"/>
        <end position="273"/>
    </location>
</feature>
<name>A0A6I0EV32_9FIRM</name>
<dbReference type="CDD" id="cd00331">
    <property type="entry name" value="IGPS"/>
    <property type="match status" value="1"/>
</dbReference>
<dbReference type="Pfam" id="PF00218">
    <property type="entry name" value="IGPS"/>
    <property type="match status" value="1"/>
</dbReference>
<comment type="catalytic activity">
    <reaction evidence="1">
        <text>1-(2-carboxyphenylamino)-1-deoxy-D-ribulose 5-phosphate + H(+) = (1S,2R)-1-C-(indol-3-yl)glycerol 3-phosphate + CO2 + H2O</text>
        <dbReference type="Rhea" id="RHEA:23476"/>
        <dbReference type="ChEBI" id="CHEBI:15377"/>
        <dbReference type="ChEBI" id="CHEBI:15378"/>
        <dbReference type="ChEBI" id="CHEBI:16526"/>
        <dbReference type="ChEBI" id="CHEBI:58613"/>
        <dbReference type="ChEBI" id="CHEBI:58866"/>
        <dbReference type="EC" id="4.1.1.48"/>
    </reaction>
</comment>
<dbReference type="OrthoDB" id="9804217at2"/>
<keyword evidence="6" id="KW-0822">Tryptophan biosynthesis</keyword>
<keyword evidence="4" id="KW-0028">Amino-acid biosynthesis</keyword>
<dbReference type="GO" id="GO:0004640">
    <property type="term" value="F:phosphoribosylanthranilate isomerase activity"/>
    <property type="evidence" value="ECO:0007669"/>
    <property type="project" value="TreeGrafter"/>
</dbReference>
<dbReference type="EC" id="4.1.1.48" evidence="3"/>
<evidence type="ECO:0000259" key="9">
    <source>
        <dbReference type="Pfam" id="PF00218"/>
    </source>
</evidence>
<comment type="pathway">
    <text evidence="2">Amino-acid biosynthesis; L-tryptophan biosynthesis; L-tryptophan from chorismate: step 4/5.</text>
</comment>
<keyword evidence="5" id="KW-0210">Decarboxylase</keyword>
<dbReference type="EMBL" id="WBXO01000001">
    <property type="protein sequence ID" value="KAB2954635.1"/>
    <property type="molecule type" value="Genomic_DNA"/>
</dbReference>
<proteinExistence type="predicted"/>
<evidence type="ECO:0000256" key="2">
    <source>
        <dbReference type="ARBA" id="ARBA00004696"/>
    </source>
</evidence>
<dbReference type="GO" id="GO:0004425">
    <property type="term" value="F:indole-3-glycerol-phosphate synthase activity"/>
    <property type="evidence" value="ECO:0007669"/>
    <property type="project" value="UniProtKB-EC"/>
</dbReference>
<dbReference type="Gene3D" id="3.20.20.70">
    <property type="entry name" value="Aldolase class I"/>
    <property type="match status" value="1"/>
</dbReference>
<sequence>MAQPPVPLQGFLQTIWDCKQQELFEAKNKISYIDLEQQLPYLSMPLDLAKALESHNGPIKVIAEVKRASPSKGLLHGELVAPEIARIYEEAGASAISVLTEEKYFRGSLQDLRDVRPKVKIPLLRKDFLSDPYQILEARVAGADGALLIAAFLGPTLLQEMIHGALEFNIQPLIEIHDAYEIEWVIDAIESNQKRAKNWTPIVGINARNLQTLVVDKEQVLQLAAELPREAIKVAESGLKEPQEVFRAKDVGFDAILVGEALVTAPHPGAALADLVSLTNPK</sequence>
<dbReference type="InterPro" id="IPR013785">
    <property type="entry name" value="Aldolase_TIM"/>
</dbReference>
<keyword evidence="7" id="KW-0057">Aromatic amino acid biosynthesis</keyword>
<evidence type="ECO:0000256" key="5">
    <source>
        <dbReference type="ARBA" id="ARBA00022793"/>
    </source>
</evidence>
<evidence type="ECO:0000256" key="7">
    <source>
        <dbReference type="ARBA" id="ARBA00023141"/>
    </source>
</evidence>
<evidence type="ECO:0000256" key="1">
    <source>
        <dbReference type="ARBA" id="ARBA00001633"/>
    </source>
</evidence>
<dbReference type="PANTHER" id="PTHR22854:SF2">
    <property type="entry name" value="INDOLE-3-GLYCEROL-PHOSPHATE SYNTHASE"/>
    <property type="match status" value="1"/>
</dbReference>
<dbReference type="GO" id="GO:0000162">
    <property type="term" value="P:L-tryptophan biosynthetic process"/>
    <property type="evidence" value="ECO:0007669"/>
    <property type="project" value="UniProtKB-UniPathway"/>
</dbReference>
<gene>
    <name evidence="10" type="ORF">F9B85_02880</name>
</gene>
<evidence type="ECO:0000256" key="4">
    <source>
        <dbReference type="ARBA" id="ARBA00022605"/>
    </source>
</evidence>
<reference evidence="10 11" key="1">
    <citation type="submission" date="2019-10" db="EMBL/GenBank/DDBJ databases">
        <title>Whole-genome sequence of the extremophile Heliorestis acidaminivorans DSM 24790.</title>
        <authorList>
            <person name="Kyndt J.A."/>
            <person name="Meyer T.E."/>
        </authorList>
    </citation>
    <scope>NUCLEOTIDE SEQUENCE [LARGE SCALE GENOMIC DNA]</scope>
    <source>
        <strain evidence="10 11">DSM 24790</strain>
    </source>
</reference>
<dbReference type="RefSeq" id="WP_151618263.1">
    <property type="nucleotide sequence ID" value="NZ_WBXO01000001.1"/>
</dbReference>